<proteinExistence type="inferred from homology"/>
<dbReference type="GO" id="GO:0015031">
    <property type="term" value="P:protein transport"/>
    <property type="evidence" value="ECO:0007669"/>
    <property type="project" value="UniProtKB-KW"/>
</dbReference>
<comment type="subcellular location">
    <subcellularLocation>
        <location evidence="3">Cytoplasm</location>
    </subcellularLocation>
    <subcellularLocation>
        <location evidence="1">Endosome membrane</location>
        <topology evidence="1">Peripheral membrane protein</topology>
        <orientation evidence="1">Cytoplasmic side</orientation>
    </subcellularLocation>
    <subcellularLocation>
        <location evidence="4">Golgi apparatus</location>
        <location evidence="4">trans-Golgi network membrane</location>
        <topology evidence="4">Peripheral membrane protein</topology>
        <orientation evidence="4">Cytoplasmic side</orientation>
    </subcellularLocation>
    <subcellularLocation>
        <location evidence="2">Prevacuolar compartment membrane</location>
        <topology evidence="2">Peripheral membrane protein</topology>
        <orientation evidence="2">Cytoplasmic side</orientation>
    </subcellularLocation>
</comment>
<evidence type="ECO:0000256" key="4">
    <source>
        <dbReference type="ARBA" id="ARBA00004546"/>
    </source>
</evidence>
<evidence type="ECO:0000256" key="2">
    <source>
        <dbReference type="ARBA" id="ARBA00004179"/>
    </source>
</evidence>
<comment type="similarity">
    <text evidence="5">Belongs to the sorting nexin family.</text>
</comment>
<evidence type="ECO:0000256" key="3">
    <source>
        <dbReference type="ARBA" id="ARBA00004496"/>
    </source>
</evidence>
<dbReference type="Gene3D" id="3.30.1520.10">
    <property type="entry name" value="Phox-like domain"/>
    <property type="match status" value="1"/>
</dbReference>
<feature type="compositionally biased region" description="Polar residues" evidence="14">
    <location>
        <begin position="34"/>
        <end position="50"/>
    </location>
</feature>
<dbReference type="PROSITE" id="PS50195">
    <property type="entry name" value="PX"/>
    <property type="match status" value="1"/>
</dbReference>
<dbReference type="InterPro" id="IPR036871">
    <property type="entry name" value="PX_dom_sf"/>
</dbReference>
<keyword evidence="9" id="KW-0967">Endosome</keyword>
<keyword evidence="17" id="KW-1185">Reference proteome</keyword>
<sequence>MMGYENQGYEEAHLYASKEEMASLVLNEDPSPPSNGSKSFTHDPFSSSPQFVEIPTEDTDPLQSPSPNQVLPSHSSINSILEPPSYADAIFQSFDSDYVDSAEVVSQDQSLSALPSFSSDYIKICVSDPQKEQEQSGSLVPGGSYYFTYLITTFTNLPEFSGAEFNVRRRFRDVVTLSDRISESYRGYFIPIRPDKSVVESQVMQQNEFVEQRRIALEKYLGRLAVHPVLKRSEELRVFLTVSGKMPLARTTDVASRMLDGAVRLPKQLFGGESVVGGAAEVSEVVQPAKGGMDLLRIFRELKQSVVNDWGATKPPVIEEDKEFLEKKEKLQDLEQQISNVSQQAESLVKNHHDMGETMGQLGLAFVKLTKFESEEAIYDSQRARAADMKNVATAAVKASRLYRELNAQTVKHLEKLHEYLGVMLAVNNAFSDRTSALLTVQTLISELSSLNSRIEKLEAASSKIFGGDRSRIRKIEELRETVRVTEEAKNCAVREYERIKENNKNELERLDKERHDDFLIMLKGFVVNQAGYAEKMANTWETVAEETSGYAK</sequence>
<feature type="domain" description="PX" evidence="15">
    <location>
        <begin position="127"/>
        <end position="247"/>
    </location>
</feature>
<feature type="region of interest" description="Disordered" evidence="14">
    <location>
        <begin position="20"/>
        <end position="73"/>
    </location>
</feature>
<keyword evidence="12" id="KW-0472">Membrane</keyword>
<keyword evidence="11" id="KW-0333">Golgi apparatus</keyword>
<dbReference type="Pfam" id="PF09325">
    <property type="entry name" value="Vps5"/>
    <property type="match status" value="1"/>
</dbReference>
<dbReference type="CDD" id="cd06865">
    <property type="entry name" value="PX_SNX_like"/>
    <property type="match status" value="1"/>
</dbReference>
<evidence type="ECO:0000256" key="7">
    <source>
        <dbReference type="ARBA" id="ARBA00022490"/>
    </source>
</evidence>
<evidence type="ECO:0000256" key="10">
    <source>
        <dbReference type="ARBA" id="ARBA00022927"/>
    </source>
</evidence>
<name>A0A8S0SIR7_OLEEU</name>
<keyword evidence="7" id="KW-0963">Cytoplasm</keyword>
<evidence type="ECO:0000259" key="15">
    <source>
        <dbReference type="PROSITE" id="PS50195"/>
    </source>
</evidence>
<keyword evidence="13" id="KW-0175">Coiled coil</keyword>
<dbReference type="SUPFAM" id="SSF103657">
    <property type="entry name" value="BAR/IMD domain-like"/>
    <property type="match status" value="1"/>
</dbReference>
<dbReference type="GO" id="GO:0035091">
    <property type="term" value="F:phosphatidylinositol binding"/>
    <property type="evidence" value="ECO:0007669"/>
    <property type="project" value="InterPro"/>
</dbReference>
<dbReference type="InterPro" id="IPR001683">
    <property type="entry name" value="PX_dom"/>
</dbReference>
<dbReference type="Pfam" id="PF00787">
    <property type="entry name" value="PX"/>
    <property type="match status" value="1"/>
</dbReference>
<evidence type="ECO:0000256" key="1">
    <source>
        <dbReference type="ARBA" id="ARBA00004125"/>
    </source>
</evidence>
<feature type="compositionally biased region" description="Polar residues" evidence="14">
    <location>
        <begin position="61"/>
        <end position="73"/>
    </location>
</feature>
<reference evidence="16 17" key="1">
    <citation type="submission" date="2019-12" db="EMBL/GenBank/DDBJ databases">
        <authorList>
            <person name="Alioto T."/>
            <person name="Alioto T."/>
            <person name="Gomez Garrido J."/>
        </authorList>
    </citation>
    <scope>NUCLEOTIDE SEQUENCE [LARGE SCALE GENOMIC DNA]</scope>
</reference>
<evidence type="ECO:0000256" key="13">
    <source>
        <dbReference type="SAM" id="Coils"/>
    </source>
</evidence>
<organism evidence="16 17">
    <name type="scientific">Olea europaea subsp. europaea</name>
    <dbReference type="NCBI Taxonomy" id="158383"/>
    <lineage>
        <taxon>Eukaryota</taxon>
        <taxon>Viridiplantae</taxon>
        <taxon>Streptophyta</taxon>
        <taxon>Embryophyta</taxon>
        <taxon>Tracheophyta</taxon>
        <taxon>Spermatophyta</taxon>
        <taxon>Magnoliopsida</taxon>
        <taxon>eudicotyledons</taxon>
        <taxon>Gunneridae</taxon>
        <taxon>Pentapetalae</taxon>
        <taxon>asterids</taxon>
        <taxon>lamiids</taxon>
        <taxon>Lamiales</taxon>
        <taxon>Oleaceae</taxon>
        <taxon>Oleeae</taxon>
        <taxon>Olea</taxon>
    </lineage>
</organism>
<dbReference type="SUPFAM" id="SSF64268">
    <property type="entry name" value="PX domain"/>
    <property type="match status" value="1"/>
</dbReference>
<dbReference type="PANTHER" id="PTHR46757:SF2">
    <property type="entry name" value="OS05G0346100 PROTEIN"/>
    <property type="match status" value="1"/>
</dbReference>
<evidence type="ECO:0000256" key="11">
    <source>
        <dbReference type="ARBA" id="ARBA00023034"/>
    </source>
</evidence>
<dbReference type="Proteomes" id="UP000594638">
    <property type="component" value="Unassembled WGS sequence"/>
</dbReference>
<dbReference type="GO" id="GO:0032585">
    <property type="term" value="C:multivesicular body membrane"/>
    <property type="evidence" value="ECO:0007669"/>
    <property type="project" value="UniProtKB-ARBA"/>
</dbReference>
<protein>
    <submittedName>
        <fullName evidence="16">Sorting nexin 2B-like</fullName>
    </submittedName>
</protein>
<keyword evidence="10" id="KW-0653">Protein transport</keyword>
<feature type="coiled-coil region" evidence="13">
    <location>
        <begin position="317"/>
        <end position="351"/>
    </location>
</feature>
<evidence type="ECO:0000256" key="6">
    <source>
        <dbReference type="ARBA" id="ARBA00022448"/>
    </source>
</evidence>
<accession>A0A8S0SIR7</accession>
<dbReference type="FunFam" id="3.30.1520.10:FF:000059">
    <property type="entry name" value="Sorting nexin 2B"/>
    <property type="match status" value="1"/>
</dbReference>
<dbReference type="OrthoDB" id="271164at2759"/>
<dbReference type="AlphaFoldDB" id="A0A8S0SIR7"/>
<dbReference type="GO" id="GO:0005829">
    <property type="term" value="C:cytosol"/>
    <property type="evidence" value="ECO:0007669"/>
    <property type="project" value="UniProtKB-ARBA"/>
</dbReference>
<evidence type="ECO:0000256" key="8">
    <source>
        <dbReference type="ARBA" id="ARBA00022553"/>
    </source>
</evidence>
<dbReference type="SMART" id="SM00312">
    <property type="entry name" value="PX"/>
    <property type="match status" value="1"/>
</dbReference>
<evidence type="ECO:0000313" key="16">
    <source>
        <dbReference type="EMBL" id="CAA2991728.1"/>
    </source>
</evidence>
<evidence type="ECO:0000256" key="5">
    <source>
        <dbReference type="ARBA" id="ARBA00010883"/>
    </source>
</evidence>
<dbReference type="GO" id="GO:0090351">
    <property type="term" value="P:seedling development"/>
    <property type="evidence" value="ECO:0007669"/>
    <property type="project" value="UniProtKB-ARBA"/>
</dbReference>
<dbReference type="GO" id="GO:0051604">
    <property type="term" value="P:protein maturation"/>
    <property type="evidence" value="ECO:0007669"/>
    <property type="project" value="UniProtKB-ARBA"/>
</dbReference>
<evidence type="ECO:0000256" key="9">
    <source>
        <dbReference type="ARBA" id="ARBA00022753"/>
    </source>
</evidence>
<keyword evidence="6" id="KW-0813">Transport</keyword>
<dbReference type="GO" id="GO:0030904">
    <property type="term" value="C:retromer complex"/>
    <property type="evidence" value="ECO:0007669"/>
    <property type="project" value="UniProtKB-ARBA"/>
</dbReference>
<dbReference type="GO" id="GO:0005794">
    <property type="term" value="C:Golgi apparatus"/>
    <property type="evidence" value="ECO:0007669"/>
    <property type="project" value="UniProtKB-SubCell"/>
</dbReference>
<evidence type="ECO:0000313" key="17">
    <source>
        <dbReference type="Proteomes" id="UP000594638"/>
    </source>
</evidence>
<dbReference type="EMBL" id="CACTIH010005427">
    <property type="protein sequence ID" value="CAA2991728.1"/>
    <property type="molecule type" value="Genomic_DNA"/>
</dbReference>
<evidence type="ECO:0000256" key="14">
    <source>
        <dbReference type="SAM" id="MobiDB-lite"/>
    </source>
</evidence>
<feature type="coiled-coil region" evidence="13">
    <location>
        <begin position="441"/>
        <end position="517"/>
    </location>
</feature>
<comment type="caution">
    <text evidence="16">The sequence shown here is derived from an EMBL/GenBank/DDBJ whole genome shotgun (WGS) entry which is preliminary data.</text>
</comment>
<gene>
    <name evidence="16" type="ORF">OLEA9_A115379</name>
</gene>
<dbReference type="FunFam" id="1.20.1270.60:FF:000081">
    <property type="entry name" value="Sorting nexin 2B"/>
    <property type="match status" value="1"/>
</dbReference>
<dbReference type="PANTHER" id="PTHR46757">
    <property type="entry name" value="SORTING NEXIN-RELATED"/>
    <property type="match status" value="1"/>
</dbReference>
<dbReference type="CDD" id="cd07596">
    <property type="entry name" value="BAR_SNX"/>
    <property type="match status" value="1"/>
</dbReference>
<evidence type="ECO:0000256" key="12">
    <source>
        <dbReference type="ARBA" id="ARBA00023136"/>
    </source>
</evidence>
<dbReference type="Gramene" id="OE9A115379T2">
    <property type="protein sequence ID" value="OE9A115379C2"/>
    <property type="gene ID" value="OE9A115379"/>
</dbReference>
<dbReference type="Gene3D" id="1.20.1270.60">
    <property type="entry name" value="Arfaptin homology (AH) domain/BAR domain"/>
    <property type="match status" value="1"/>
</dbReference>
<keyword evidence="8" id="KW-0597">Phosphoprotein</keyword>
<dbReference type="InterPro" id="IPR044279">
    <property type="entry name" value="SNX2A/B"/>
</dbReference>
<dbReference type="InterPro" id="IPR027267">
    <property type="entry name" value="AH/BAR_dom_sf"/>
</dbReference>
<dbReference type="InterPro" id="IPR015404">
    <property type="entry name" value="Vps5_C"/>
</dbReference>